<dbReference type="GO" id="GO:0016887">
    <property type="term" value="F:ATP hydrolysis activity"/>
    <property type="evidence" value="ECO:0007669"/>
    <property type="project" value="InterPro"/>
</dbReference>
<proteinExistence type="predicted"/>
<dbReference type="InterPro" id="IPR027417">
    <property type="entry name" value="P-loop_NTPase"/>
</dbReference>
<keyword evidence="6" id="KW-0206">Cytoskeleton</keyword>
<dbReference type="InterPro" id="IPR003959">
    <property type="entry name" value="ATPase_AAA_core"/>
</dbReference>
<evidence type="ECO:0000256" key="6">
    <source>
        <dbReference type="ARBA" id="ARBA00023212"/>
    </source>
</evidence>
<feature type="domain" description="AAA+ ATPase" evidence="9">
    <location>
        <begin position="241"/>
        <end position="378"/>
    </location>
</feature>
<dbReference type="Gene3D" id="1.10.8.60">
    <property type="match status" value="1"/>
</dbReference>
<keyword evidence="3" id="KW-0493">Microtubule</keyword>
<evidence type="ECO:0000313" key="11">
    <source>
        <dbReference type="Proteomes" id="UP001279734"/>
    </source>
</evidence>
<dbReference type="AlphaFoldDB" id="A0AAD3XYL6"/>
<evidence type="ECO:0000256" key="5">
    <source>
        <dbReference type="ARBA" id="ARBA00022840"/>
    </source>
</evidence>
<evidence type="ECO:0000256" key="2">
    <source>
        <dbReference type="ARBA" id="ARBA00022490"/>
    </source>
</evidence>
<organism evidence="10 11">
    <name type="scientific">Nepenthes gracilis</name>
    <name type="common">Slender pitcher plant</name>
    <dbReference type="NCBI Taxonomy" id="150966"/>
    <lineage>
        <taxon>Eukaryota</taxon>
        <taxon>Viridiplantae</taxon>
        <taxon>Streptophyta</taxon>
        <taxon>Embryophyta</taxon>
        <taxon>Tracheophyta</taxon>
        <taxon>Spermatophyta</taxon>
        <taxon>Magnoliopsida</taxon>
        <taxon>eudicotyledons</taxon>
        <taxon>Gunneridae</taxon>
        <taxon>Pentapetalae</taxon>
        <taxon>Caryophyllales</taxon>
        <taxon>Nepenthaceae</taxon>
        <taxon>Nepenthes</taxon>
    </lineage>
</organism>
<feature type="compositionally biased region" description="Low complexity" evidence="8">
    <location>
        <begin position="116"/>
        <end position="131"/>
    </location>
</feature>
<dbReference type="FunFam" id="3.40.50.300:FF:000490">
    <property type="entry name" value="Katanin p60 ATPase-containing subunit A-like 2"/>
    <property type="match status" value="1"/>
</dbReference>
<keyword evidence="7" id="KW-0413">Isomerase</keyword>
<name>A0AAD3XYL6_NEPGR</name>
<keyword evidence="11" id="KW-1185">Reference proteome</keyword>
<dbReference type="FunFam" id="1.10.8.60:FF:000056">
    <property type="entry name" value="Katanin p60 ATPase-containing subunit A-like 2"/>
    <property type="match status" value="1"/>
</dbReference>
<evidence type="ECO:0000256" key="8">
    <source>
        <dbReference type="SAM" id="MobiDB-lite"/>
    </source>
</evidence>
<dbReference type="SMART" id="SM00382">
    <property type="entry name" value="AAA"/>
    <property type="match status" value="1"/>
</dbReference>
<dbReference type="PANTHER" id="PTHR23074:SF78">
    <property type="entry name" value="KATANIN P60 ATPASE-CONTAINING SUBUNIT A-LIKE 2"/>
    <property type="match status" value="1"/>
</dbReference>
<evidence type="ECO:0000256" key="4">
    <source>
        <dbReference type="ARBA" id="ARBA00022741"/>
    </source>
</evidence>
<evidence type="ECO:0000256" key="1">
    <source>
        <dbReference type="ARBA" id="ARBA00004647"/>
    </source>
</evidence>
<evidence type="ECO:0000256" key="3">
    <source>
        <dbReference type="ARBA" id="ARBA00022701"/>
    </source>
</evidence>
<feature type="region of interest" description="Disordered" evidence="8">
    <location>
        <begin position="108"/>
        <end position="139"/>
    </location>
</feature>
<dbReference type="GO" id="GO:0005874">
    <property type="term" value="C:microtubule"/>
    <property type="evidence" value="ECO:0007669"/>
    <property type="project" value="UniProtKB-KW"/>
</dbReference>
<dbReference type="GO" id="GO:0016853">
    <property type="term" value="F:isomerase activity"/>
    <property type="evidence" value="ECO:0007669"/>
    <property type="project" value="UniProtKB-KW"/>
</dbReference>
<dbReference type="EMBL" id="BSYO01000022">
    <property type="protein sequence ID" value="GMH20791.1"/>
    <property type="molecule type" value="Genomic_DNA"/>
</dbReference>
<dbReference type="GO" id="GO:0000922">
    <property type="term" value="C:spindle pole"/>
    <property type="evidence" value="ECO:0007669"/>
    <property type="project" value="UniProtKB-SubCell"/>
</dbReference>
<evidence type="ECO:0000313" key="10">
    <source>
        <dbReference type="EMBL" id="GMH20791.1"/>
    </source>
</evidence>
<dbReference type="Pfam" id="PF00004">
    <property type="entry name" value="AAA"/>
    <property type="match status" value="1"/>
</dbReference>
<dbReference type="InterPro" id="IPR041569">
    <property type="entry name" value="AAA_lid_3"/>
</dbReference>
<keyword evidence="5" id="KW-0067">ATP-binding</keyword>
<protein>
    <recommendedName>
        <fullName evidence="9">AAA+ ATPase domain-containing protein</fullName>
    </recommendedName>
</protein>
<accession>A0AAD3XYL6</accession>
<dbReference type="InterPro" id="IPR050304">
    <property type="entry name" value="MT-severing_AAA_ATPase"/>
</dbReference>
<keyword evidence="4" id="KW-0547">Nucleotide-binding</keyword>
<dbReference type="InterPro" id="IPR003593">
    <property type="entry name" value="AAA+_ATPase"/>
</dbReference>
<keyword evidence="2" id="KW-0963">Cytoplasm</keyword>
<dbReference type="Pfam" id="PF17862">
    <property type="entry name" value="AAA_lid_3"/>
    <property type="match status" value="1"/>
</dbReference>
<dbReference type="Gene3D" id="3.40.50.300">
    <property type="entry name" value="P-loop containing nucleotide triphosphate hydrolases"/>
    <property type="match status" value="1"/>
</dbReference>
<reference evidence="10" key="1">
    <citation type="submission" date="2023-05" db="EMBL/GenBank/DDBJ databases">
        <title>Nepenthes gracilis genome sequencing.</title>
        <authorList>
            <person name="Fukushima K."/>
        </authorList>
    </citation>
    <scope>NUCLEOTIDE SEQUENCE</scope>
    <source>
        <strain evidence="10">SING2019-196</strain>
    </source>
</reference>
<gene>
    <name evidence="10" type="ORF">Nepgr_022633</name>
</gene>
<dbReference type="CDD" id="cd19509">
    <property type="entry name" value="RecA-like_VPS4-like"/>
    <property type="match status" value="1"/>
</dbReference>
<evidence type="ECO:0000259" key="9">
    <source>
        <dbReference type="SMART" id="SM00382"/>
    </source>
</evidence>
<dbReference type="SUPFAM" id="SSF52540">
    <property type="entry name" value="P-loop containing nucleoside triphosphate hydrolases"/>
    <property type="match status" value="1"/>
</dbReference>
<dbReference type="Proteomes" id="UP001279734">
    <property type="component" value="Unassembled WGS sequence"/>
</dbReference>
<dbReference type="PANTHER" id="PTHR23074">
    <property type="entry name" value="AAA DOMAIN-CONTAINING"/>
    <property type="match status" value="1"/>
</dbReference>
<comment type="subcellular location">
    <subcellularLocation>
        <location evidence="1">Cytoplasm</location>
        <location evidence="1">Cytoskeleton</location>
        <location evidence="1">Spindle pole</location>
    </subcellularLocation>
</comment>
<sequence length="490" mass="54870">MREAVSTVCVAKRESVPVTVPSEKFDTAKTNDIYSSTCSPELVSPVWRKQVKFVTEERRQGESRLGRSLSLLYPLFSSPSMSDEPSLTRWSFQDFKLFYDAKFGRKREPKQQDVMGASSSRSNGSSAHNNGDLPNGNGIVTGKTELAIYEQFQNQGSNAMVHANGGWPNRPDDKPQKPLLPPLDDAETRTLAEGLCRDILRGNPDVKWESIKGLENAKPLLKEAVVMPIKYPKYFTGLLSPWKGILLFGPPGTGKTMLAKAVATECKTTFFNISASSVVSKWRGDSEKLVRVLFELARHHAPSTIFIDEIDSIISQRGEGRSEHEASRRLKTELLIQMDGLMKTDELVFVLAATNLPWELDAAMLRRLEKRILVPLPGPEARRAMFEELLPSASEVDRLPYDLLVERTEGFSGSDIRLVCKEAAMQPLRRLMAVLEEKPEVVPEHELPPVGPISNEDIDLALRNTRPSAHLQAHRYEKFNDDYGSHAVRC</sequence>
<dbReference type="GO" id="GO:0005524">
    <property type="term" value="F:ATP binding"/>
    <property type="evidence" value="ECO:0007669"/>
    <property type="project" value="UniProtKB-KW"/>
</dbReference>
<evidence type="ECO:0000256" key="7">
    <source>
        <dbReference type="ARBA" id="ARBA00023235"/>
    </source>
</evidence>
<comment type="caution">
    <text evidence="10">The sequence shown here is derived from an EMBL/GenBank/DDBJ whole genome shotgun (WGS) entry which is preliminary data.</text>
</comment>